<evidence type="ECO:0000313" key="8">
    <source>
        <dbReference type="EMBL" id="KAH8103961.1"/>
    </source>
</evidence>
<gene>
    <name evidence="8" type="ORF">BXZ70DRAFT_675448</name>
</gene>
<dbReference type="Pfam" id="PF08540">
    <property type="entry name" value="HMG_CoA_synt_C"/>
    <property type="match status" value="1"/>
</dbReference>
<proteinExistence type="inferred from homology"/>
<dbReference type="InterPro" id="IPR016039">
    <property type="entry name" value="Thiolase-like"/>
</dbReference>
<dbReference type="CDD" id="cd00827">
    <property type="entry name" value="init_cond_enzymes"/>
    <property type="match status" value="1"/>
</dbReference>
<reference evidence="8" key="1">
    <citation type="journal article" date="2021" name="New Phytol.">
        <title>Evolutionary innovations through gain and loss of genes in the ectomycorrhizal Boletales.</title>
        <authorList>
            <person name="Wu G."/>
            <person name="Miyauchi S."/>
            <person name="Morin E."/>
            <person name="Kuo A."/>
            <person name="Drula E."/>
            <person name="Varga T."/>
            <person name="Kohler A."/>
            <person name="Feng B."/>
            <person name="Cao Y."/>
            <person name="Lipzen A."/>
            <person name="Daum C."/>
            <person name="Hundley H."/>
            <person name="Pangilinan J."/>
            <person name="Johnson J."/>
            <person name="Barry K."/>
            <person name="LaButti K."/>
            <person name="Ng V."/>
            <person name="Ahrendt S."/>
            <person name="Min B."/>
            <person name="Choi I.G."/>
            <person name="Park H."/>
            <person name="Plett J.M."/>
            <person name="Magnuson J."/>
            <person name="Spatafora J.W."/>
            <person name="Nagy L.G."/>
            <person name="Henrissat B."/>
            <person name="Grigoriev I.V."/>
            <person name="Yang Z.L."/>
            <person name="Xu J."/>
            <person name="Martin F.M."/>
        </authorList>
    </citation>
    <scope>NUCLEOTIDE SEQUENCE</scope>
    <source>
        <strain evidence="8">KKN 215</strain>
    </source>
</reference>
<dbReference type="EMBL" id="JAEVFJ010000006">
    <property type="protein sequence ID" value="KAH8103961.1"/>
    <property type="molecule type" value="Genomic_DNA"/>
</dbReference>
<dbReference type="OrthoDB" id="1269963at2759"/>
<feature type="active site" description="Proton donor/acceptor" evidence="3">
    <location>
        <position position="262"/>
    </location>
</feature>
<feature type="domain" description="Hydroxymethylglutaryl-coenzyme A synthase C-terminal" evidence="7">
    <location>
        <begin position="188"/>
        <end position="459"/>
    </location>
</feature>
<dbReference type="GO" id="GO:0010142">
    <property type="term" value="P:farnesyl diphosphate biosynthetic process, mevalonate pathway"/>
    <property type="evidence" value="ECO:0007669"/>
    <property type="project" value="InterPro"/>
</dbReference>
<protein>
    <recommendedName>
        <fullName evidence="5">Hydroxymethylglutaryl-CoA synthase</fullName>
        <shortName evidence="5">HMG-CoA synthase</shortName>
        <ecNumber evidence="5">2.3.3.10</ecNumber>
    </recommendedName>
    <alternativeName>
        <fullName evidence="5">3-hydroxy-3-methylglutaryl coenzyme A synthase</fullName>
    </alternativeName>
</protein>
<dbReference type="FunFam" id="3.40.47.10:FF:000008">
    <property type="entry name" value="3-hydroxy-3-methylglutaryl coenzyme A synthase"/>
    <property type="match status" value="1"/>
</dbReference>
<dbReference type="EC" id="2.3.3.10" evidence="5"/>
<organism evidence="8 9">
    <name type="scientific">Cristinia sonorae</name>
    <dbReference type="NCBI Taxonomy" id="1940300"/>
    <lineage>
        <taxon>Eukaryota</taxon>
        <taxon>Fungi</taxon>
        <taxon>Dikarya</taxon>
        <taxon>Basidiomycota</taxon>
        <taxon>Agaricomycotina</taxon>
        <taxon>Agaricomycetes</taxon>
        <taxon>Agaricomycetidae</taxon>
        <taxon>Agaricales</taxon>
        <taxon>Pleurotineae</taxon>
        <taxon>Stephanosporaceae</taxon>
        <taxon>Cristinia</taxon>
    </lineage>
</organism>
<evidence type="ECO:0000256" key="3">
    <source>
        <dbReference type="PIRSR" id="PIRSR610122-1"/>
    </source>
</evidence>
<keyword evidence="2 5" id="KW-0808">Transferase</keyword>
<feature type="active site" description="Acyl-thioester intermediate" evidence="3">
    <location>
        <position position="129"/>
    </location>
</feature>
<dbReference type="InterPro" id="IPR013746">
    <property type="entry name" value="HMG_CoA_synt_C_dom"/>
</dbReference>
<dbReference type="GO" id="GO:0004421">
    <property type="term" value="F:hydroxymethylglutaryl-CoA synthase activity"/>
    <property type="evidence" value="ECO:0007669"/>
    <property type="project" value="UniProtKB-EC"/>
</dbReference>
<feature type="binding site" evidence="4">
    <location>
        <position position="271"/>
    </location>
    <ligand>
        <name>CoA</name>
        <dbReference type="ChEBI" id="CHEBI:57287"/>
    </ligand>
</feature>
<feature type="binding site" evidence="4">
    <location>
        <position position="267"/>
    </location>
    <ligand>
        <name>CoA</name>
        <dbReference type="ChEBI" id="CHEBI:57287"/>
    </ligand>
</feature>
<dbReference type="AlphaFoldDB" id="A0A8K0UTY0"/>
<sequence length="465" mass="51025">MTISFNAETEGQRPKDVGILAMEMYFPSRCISEEELEVFDNVPKGKYTIGLGQRYMACCDDREDINSFALTAVANLLEKYDVDPLSIGRIDVGTETIIDKSKATKTVLMELFAESGNTDIEGVDSKNACYGSTAALFNAINWIESSSWDGRNAIVVGGDIAIYAEGSGRPTGGAGAFAMLIGPNAPMVFEPVHGTHMAHTYDFYKPKLDSEYPEVDGPLSITAYTSAIDASYTAFRKKHAARTKKSGAAAFSLDDVDYPVFHSPYGKMVQKAHARLIWNDFMSNPSAPKYANVPSPEAVLSQDYAASLTDKALEKTFINFSKTLFDTTVEVSMKCARRCGNMYTASLYGGLASLIASVEPSELKGKRISMFAFGSGLASSFYTIKVKGDTTEIKEKMDLVNRLDSMKVVPCQEYVDSLKLREKNHNAGSYVPEGSLEHIWPGGYYLESIDAKYRRKYSRVPKASA</sequence>
<evidence type="ECO:0000259" key="6">
    <source>
        <dbReference type="Pfam" id="PF01154"/>
    </source>
</evidence>
<evidence type="ECO:0000256" key="4">
    <source>
        <dbReference type="PIRSR" id="PIRSR610122-2"/>
    </source>
</evidence>
<dbReference type="GO" id="GO:0006084">
    <property type="term" value="P:acetyl-CoA metabolic process"/>
    <property type="evidence" value="ECO:0007669"/>
    <property type="project" value="InterPro"/>
</dbReference>
<dbReference type="GO" id="GO:0006696">
    <property type="term" value="P:ergosterol biosynthetic process"/>
    <property type="evidence" value="ECO:0007669"/>
    <property type="project" value="TreeGrafter"/>
</dbReference>
<dbReference type="InterPro" id="IPR013528">
    <property type="entry name" value="HMG_CoA_synth_N"/>
</dbReference>
<feature type="binding site" evidence="4">
    <location>
        <position position="220"/>
    </location>
    <ligand>
        <name>CoA</name>
        <dbReference type="ChEBI" id="CHEBI:57287"/>
    </ligand>
</feature>
<feature type="domain" description="Hydroxymethylglutaryl-coenzyme A synthase N-terminal" evidence="6">
    <location>
        <begin position="13"/>
        <end position="186"/>
    </location>
</feature>
<evidence type="ECO:0000256" key="5">
    <source>
        <dbReference type="RuleBase" id="RU364071"/>
    </source>
</evidence>
<dbReference type="PANTHER" id="PTHR43323:SF2">
    <property type="entry name" value="HYDROXYMETHYLGLUTARYL-COA SYNTHASE"/>
    <property type="match status" value="1"/>
</dbReference>
<dbReference type="Gene3D" id="3.40.47.10">
    <property type="match status" value="1"/>
</dbReference>
<comment type="caution">
    <text evidence="8">The sequence shown here is derived from an EMBL/GenBank/DDBJ whole genome shotgun (WGS) entry which is preliminary data.</text>
</comment>
<dbReference type="PANTHER" id="PTHR43323">
    <property type="entry name" value="3-HYDROXY-3-METHYLGLUTARYL COENZYME A SYNTHASE"/>
    <property type="match status" value="1"/>
</dbReference>
<keyword evidence="9" id="KW-1185">Reference proteome</keyword>
<dbReference type="InterPro" id="IPR010122">
    <property type="entry name" value="HMG_CoA_synthase_euk"/>
</dbReference>
<evidence type="ECO:0000313" key="9">
    <source>
        <dbReference type="Proteomes" id="UP000813824"/>
    </source>
</evidence>
<name>A0A8K0UTY0_9AGAR</name>
<comment type="function">
    <text evidence="5">Catalyzes the condensation of acetyl-CoA with acetoacetyl-CoA to form HMG-CoA.</text>
</comment>
<feature type="active site" description="Proton donor/acceptor" evidence="3">
    <location>
        <position position="95"/>
    </location>
</feature>
<dbReference type="Proteomes" id="UP000813824">
    <property type="component" value="Unassembled WGS sequence"/>
</dbReference>
<comment type="similarity">
    <text evidence="1 5">Belongs to the thiolase-like superfamily. HMG-CoA synthase family.</text>
</comment>
<dbReference type="NCBIfam" id="TIGR01833">
    <property type="entry name" value="HMG-CoA-S_euk"/>
    <property type="match status" value="1"/>
</dbReference>
<dbReference type="SUPFAM" id="SSF53901">
    <property type="entry name" value="Thiolase-like"/>
    <property type="match status" value="2"/>
</dbReference>
<evidence type="ECO:0000259" key="7">
    <source>
        <dbReference type="Pfam" id="PF08540"/>
    </source>
</evidence>
<dbReference type="Pfam" id="PF01154">
    <property type="entry name" value="HMG_CoA_synt_N"/>
    <property type="match status" value="1"/>
</dbReference>
<evidence type="ECO:0000256" key="1">
    <source>
        <dbReference type="ARBA" id="ARBA00007061"/>
    </source>
</evidence>
<accession>A0A8K0UTY0</accession>
<comment type="catalytic activity">
    <reaction evidence="5">
        <text>acetoacetyl-CoA + acetyl-CoA + H2O = (3S)-3-hydroxy-3-methylglutaryl-CoA + CoA + H(+)</text>
        <dbReference type="Rhea" id="RHEA:10188"/>
        <dbReference type="ChEBI" id="CHEBI:15377"/>
        <dbReference type="ChEBI" id="CHEBI:15378"/>
        <dbReference type="ChEBI" id="CHEBI:43074"/>
        <dbReference type="ChEBI" id="CHEBI:57286"/>
        <dbReference type="ChEBI" id="CHEBI:57287"/>
        <dbReference type="ChEBI" id="CHEBI:57288"/>
        <dbReference type="EC" id="2.3.3.10"/>
    </reaction>
</comment>
<evidence type="ECO:0000256" key="2">
    <source>
        <dbReference type="ARBA" id="ARBA00022679"/>
    </source>
</evidence>